<gene>
    <name evidence="9" type="ORF">GCM10009119_06040</name>
</gene>
<evidence type="ECO:0000256" key="2">
    <source>
        <dbReference type="ARBA" id="ARBA00007613"/>
    </source>
</evidence>
<dbReference type="InterPro" id="IPR051906">
    <property type="entry name" value="TolC-like"/>
</dbReference>
<keyword evidence="4" id="KW-1134">Transmembrane beta strand</keyword>
<evidence type="ECO:0000256" key="1">
    <source>
        <dbReference type="ARBA" id="ARBA00004442"/>
    </source>
</evidence>
<dbReference type="Proteomes" id="UP001500469">
    <property type="component" value="Unassembled WGS sequence"/>
</dbReference>
<evidence type="ECO:0000256" key="8">
    <source>
        <dbReference type="SAM" id="SignalP"/>
    </source>
</evidence>
<evidence type="ECO:0000313" key="9">
    <source>
        <dbReference type="EMBL" id="GAA0877636.1"/>
    </source>
</evidence>
<keyword evidence="5" id="KW-0812">Transmembrane</keyword>
<feature type="signal peptide" evidence="8">
    <location>
        <begin position="1"/>
        <end position="21"/>
    </location>
</feature>
<proteinExistence type="inferred from homology"/>
<organism evidence="9 10">
    <name type="scientific">Algoriphagus jejuensis</name>
    <dbReference type="NCBI Taxonomy" id="419934"/>
    <lineage>
        <taxon>Bacteria</taxon>
        <taxon>Pseudomonadati</taxon>
        <taxon>Bacteroidota</taxon>
        <taxon>Cytophagia</taxon>
        <taxon>Cytophagales</taxon>
        <taxon>Cyclobacteriaceae</taxon>
        <taxon>Algoriphagus</taxon>
    </lineage>
</organism>
<protein>
    <submittedName>
        <fullName evidence="9">TolC family protein</fullName>
    </submittedName>
</protein>
<dbReference type="SUPFAM" id="SSF56954">
    <property type="entry name" value="Outer membrane efflux proteins (OEP)"/>
    <property type="match status" value="1"/>
</dbReference>
<dbReference type="Pfam" id="PF02321">
    <property type="entry name" value="OEP"/>
    <property type="match status" value="1"/>
</dbReference>
<dbReference type="PANTHER" id="PTHR30026:SF20">
    <property type="entry name" value="OUTER MEMBRANE PROTEIN TOLC"/>
    <property type="match status" value="1"/>
</dbReference>
<feature type="chain" id="PRO_5046647957" evidence="8">
    <location>
        <begin position="22"/>
        <end position="447"/>
    </location>
</feature>
<evidence type="ECO:0000256" key="4">
    <source>
        <dbReference type="ARBA" id="ARBA00022452"/>
    </source>
</evidence>
<dbReference type="InterPro" id="IPR003423">
    <property type="entry name" value="OMP_efflux"/>
</dbReference>
<evidence type="ECO:0000313" key="10">
    <source>
        <dbReference type="Proteomes" id="UP001500469"/>
    </source>
</evidence>
<evidence type="ECO:0000256" key="7">
    <source>
        <dbReference type="ARBA" id="ARBA00023237"/>
    </source>
</evidence>
<dbReference type="RefSeq" id="WP_343848327.1">
    <property type="nucleotide sequence ID" value="NZ_BAAAFI010000002.1"/>
</dbReference>
<keyword evidence="6" id="KW-0472">Membrane</keyword>
<accession>A0ABN1MW36</accession>
<comment type="caution">
    <text evidence="9">The sequence shown here is derived from an EMBL/GenBank/DDBJ whole genome shotgun (WGS) entry which is preliminary data.</text>
</comment>
<dbReference type="Gene3D" id="1.20.1600.10">
    <property type="entry name" value="Outer membrane efflux proteins (OEP)"/>
    <property type="match status" value="1"/>
</dbReference>
<dbReference type="EMBL" id="BAAAFI010000002">
    <property type="protein sequence ID" value="GAA0877636.1"/>
    <property type="molecule type" value="Genomic_DNA"/>
</dbReference>
<dbReference type="PANTHER" id="PTHR30026">
    <property type="entry name" value="OUTER MEMBRANE PROTEIN TOLC"/>
    <property type="match status" value="1"/>
</dbReference>
<sequence length="447" mass="50704">MKKLAFLFTWGCLLTSLSGFSQESLDLEKAIQIGLEKNLQIKIAVENVNLREGDQRIGVGELFMPTVDATYLRSFSKEDVTQRFVNDPEPRQIDDAKSRNENFNVVGIYGFRPESIVIMKRLGQLTEISELEAKVAVENTVAGISTAYYRLILELQRFQVLKETLTLSRARLDIAKAQYELGGAGKRDYLTAEVDYNSDSSLLLSQEQIIQNAQVNLNELMAVDPYEPFSVRDTILVGEIQTLVDLEENAFLENKQLLISQRLSNVAFLQTRELQASRLPMLNLNGTYVNNTSNSDAGILAQNQRSGFNYGGNITVNLFSGLTLNRRIQNAKVQQRIQDNSLELYEIQLKSDIARAYNTYANNLRLLEIERQNFQVASENTAIALERFRLGIASYLEFRDAQVNNLTAKNRLITSIFQIKEQEIELLRLSGKIFFDNSTEDLQLPVN</sequence>
<reference evidence="9 10" key="1">
    <citation type="journal article" date="2019" name="Int. J. Syst. Evol. Microbiol.">
        <title>The Global Catalogue of Microorganisms (GCM) 10K type strain sequencing project: providing services to taxonomists for standard genome sequencing and annotation.</title>
        <authorList>
            <consortium name="The Broad Institute Genomics Platform"/>
            <consortium name="The Broad Institute Genome Sequencing Center for Infectious Disease"/>
            <person name="Wu L."/>
            <person name="Ma J."/>
        </authorList>
    </citation>
    <scope>NUCLEOTIDE SEQUENCE [LARGE SCALE GENOMIC DNA]</scope>
    <source>
        <strain evidence="9 10">JCM 16112</strain>
    </source>
</reference>
<keyword evidence="8" id="KW-0732">Signal</keyword>
<name>A0ABN1MW36_9BACT</name>
<keyword evidence="10" id="KW-1185">Reference proteome</keyword>
<comment type="similarity">
    <text evidence="2">Belongs to the outer membrane factor (OMF) (TC 1.B.17) family.</text>
</comment>
<evidence type="ECO:0000256" key="5">
    <source>
        <dbReference type="ARBA" id="ARBA00022692"/>
    </source>
</evidence>
<keyword evidence="3" id="KW-0813">Transport</keyword>
<evidence type="ECO:0000256" key="6">
    <source>
        <dbReference type="ARBA" id="ARBA00023136"/>
    </source>
</evidence>
<evidence type="ECO:0000256" key="3">
    <source>
        <dbReference type="ARBA" id="ARBA00022448"/>
    </source>
</evidence>
<comment type="subcellular location">
    <subcellularLocation>
        <location evidence="1">Cell outer membrane</location>
    </subcellularLocation>
</comment>
<keyword evidence="7" id="KW-0998">Cell outer membrane</keyword>